<dbReference type="InterPro" id="IPR004532">
    <property type="entry name" value="Phe-tRNA-ligase_IIc_bsu_bact"/>
</dbReference>
<keyword evidence="7 15" id="KW-0479">Metal-binding</keyword>
<reference evidence="20 21" key="1">
    <citation type="submission" date="2019-09" db="EMBL/GenBank/DDBJ databases">
        <title>Phylogenetic characterization of a novel taxon of the genus Bifidobacterium: Bifidobacterium choloepi sp. nov.</title>
        <authorList>
            <person name="Modesto M."/>
            <person name="Satti M."/>
        </authorList>
    </citation>
    <scope>NUCLEOTIDE SEQUENCE [LARGE SCALE GENOMIC DNA]</scope>
    <source>
        <strain evidence="20 21">BRDM6</strain>
    </source>
</reference>
<dbReference type="InterPro" id="IPR005121">
    <property type="entry name" value="Fdx_antiC-bd"/>
</dbReference>
<evidence type="ECO:0000256" key="15">
    <source>
        <dbReference type="HAMAP-Rule" id="MF_00283"/>
    </source>
</evidence>
<dbReference type="RefSeq" id="WP_196779136.1">
    <property type="nucleotide sequence ID" value="NZ_VYSG01000002.1"/>
</dbReference>
<comment type="caution">
    <text evidence="20">The sequence shown here is derived from an EMBL/GenBank/DDBJ whole genome shotgun (WGS) entry which is preliminary data.</text>
</comment>
<dbReference type="InterPro" id="IPR041616">
    <property type="entry name" value="PheRS_beta_core"/>
</dbReference>
<evidence type="ECO:0000256" key="1">
    <source>
        <dbReference type="ARBA" id="ARBA00004496"/>
    </source>
</evidence>
<gene>
    <name evidence="15" type="primary">pheT</name>
    <name evidence="20" type="ORF">F6S87_06445</name>
</gene>
<dbReference type="GO" id="GO:0004826">
    <property type="term" value="F:phenylalanine-tRNA ligase activity"/>
    <property type="evidence" value="ECO:0007669"/>
    <property type="project" value="UniProtKB-UniRule"/>
</dbReference>
<dbReference type="SUPFAM" id="SSF50249">
    <property type="entry name" value="Nucleic acid-binding proteins"/>
    <property type="match status" value="1"/>
</dbReference>
<feature type="domain" description="B5" evidence="19">
    <location>
        <begin position="440"/>
        <end position="516"/>
    </location>
</feature>
<dbReference type="InterPro" id="IPR020825">
    <property type="entry name" value="Phe-tRNA_synthase-like_B3/B4"/>
</dbReference>
<dbReference type="Gene3D" id="3.50.40.10">
    <property type="entry name" value="Phenylalanyl-trna Synthetase, Chain B, domain 3"/>
    <property type="match status" value="1"/>
</dbReference>
<evidence type="ECO:0000256" key="8">
    <source>
        <dbReference type="ARBA" id="ARBA00022741"/>
    </source>
</evidence>
<feature type="binding site" evidence="15">
    <location>
        <position position="500"/>
    </location>
    <ligand>
        <name>Mg(2+)</name>
        <dbReference type="ChEBI" id="CHEBI:18420"/>
        <note>shared with alpha subunit</note>
    </ligand>
</feature>
<evidence type="ECO:0000256" key="16">
    <source>
        <dbReference type="PROSITE-ProRule" id="PRU00209"/>
    </source>
</evidence>
<evidence type="ECO:0000256" key="9">
    <source>
        <dbReference type="ARBA" id="ARBA00022840"/>
    </source>
</evidence>
<dbReference type="SUPFAM" id="SSF56037">
    <property type="entry name" value="PheT/TilS domain"/>
    <property type="match status" value="1"/>
</dbReference>
<dbReference type="AlphaFoldDB" id="A0A6I5N246"/>
<dbReference type="PANTHER" id="PTHR10947">
    <property type="entry name" value="PHENYLALANYL-TRNA SYNTHETASE BETA CHAIN AND LEUCINE-RICH REPEAT-CONTAINING PROTEIN 47"/>
    <property type="match status" value="1"/>
</dbReference>
<dbReference type="InterPro" id="IPR012340">
    <property type="entry name" value="NA-bd_OB-fold"/>
</dbReference>
<dbReference type="GO" id="GO:0000287">
    <property type="term" value="F:magnesium ion binding"/>
    <property type="evidence" value="ECO:0007669"/>
    <property type="project" value="UniProtKB-UniRule"/>
</dbReference>
<dbReference type="InterPro" id="IPR005147">
    <property type="entry name" value="tRNA_synthase_B5-dom"/>
</dbReference>
<evidence type="ECO:0000256" key="13">
    <source>
        <dbReference type="ARBA" id="ARBA00023146"/>
    </source>
</evidence>
<keyword evidence="10 15" id="KW-0460">Magnesium</keyword>
<organism evidence="20 21">
    <name type="scientific">Bifidobacterium choloepi</name>
    <dbReference type="NCBI Taxonomy" id="2614131"/>
    <lineage>
        <taxon>Bacteria</taxon>
        <taxon>Bacillati</taxon>
        <taxon>Actinomycetota</taxon>
        <taxon>Actinomycetes</taxon>
        <taxon>Bifidobacteriales</taxon>
        <taxon>Bifidobacteriaceae</taxon>
        <taxon>Bifidobacterium</taxon>
    </lineage>
</organism>
<dbReference type="PROSITE" id="PS51447">
    <property type="entry name" value="FDX_ACB"/>
    <property type="match status" value="1"/>
</dbReference>
<dbReference type="EC" id="6.1.1.20" evidence="15"/>
<evidence type="ECO:0000256" key="2">
    <source>
        <dbReference type="ARBA" id="ARBA00008653"/>
    </source>
</evidence>
<feature type="binding site" evidence="15">
    <location>
        <position position="503"/>
    </location>
    <ligand>
        <name>Mg(2+)</name>
        <dbReference type="ChEBI" id="CHEBI:18420"/>
        <note>shared with alpha subunit</note>
    </ligand>
</feature>
<evidence type="ECO:0000256" key="7">
    <source>
        <dbReference type="ARBA" id="ARBA00022723"/>
    </source>
</evidence>
<comment type="catalytic activity">
    <reaction evidence="14 15">
        <text>tRNA(Phe) + L-phenylalanine + ATP = L-phenylalanyl-tRNA(Phe) + AMP + diphosphate + H(+)</text>
        <dbReference type="Rhea" id="RHEA:19413"/>
        <dbReference type="Rhea" id="RHEA-COMP:9668"/>
        <dbReference type="Rhea" id="RHEA-COMP:9699"/>
        <dbReference type="ChEBI" id="CHEBI:15378"/>
        <dbReference type="ChEBI" id="CHEBI:30616"/>
        <dbReference type="ChEBI" id="CHEBI:33019"/>
        <dbReference type="ChEBI" id="CHEBI:58095"/>
        <dbReference type="ChEBI" id="CHEBI:78442"/>
        <dbReference type="ChEBI" id="CHEBI:78531"/>
        <dbReference type="ChEBI" id="CHEBI:456215"/>
        <dbReference type="EC" id="6.1.1.20"/>
    </reaction>
</comment>
<dbReference type="SUPFAM" id="SSF55681">
    <property type="entry name" value="Class II aaRS and biotin synthetases"/>
    <property type="match status" value="1"/>
</dbReference>
<dbReference type="GO" id="GO:0000049">
    <property type="term" value="F:tRNA binding"/>
    <property type="evidence" value="ECO:0007669"/>
    <property type="project" value="UniProtKB-UniRule"/>
</dbReference>
<dbReference type="Pfam" id="PF01588">
    <property type="entry name" value="tRNA_bind"/>
    <property type="match status" value="1"/>
</dbReference>
<evidence type="ECO:0000256" key="11">
    <source>
        <dbReference type="ARBA" id="ARBA00022884"/>
    </source>
</evidence>
<keyword evidence="11 16" id="KW-0694">RNA-binding</keyword>
<dbReference type="Proteomes" id="UP000469292">
    <property type="component" value="Unassembled WGS sequence"/>
</dbReference>
<keyword evidence="9 15" id="KW-0067">ATP-binding</keyword>
<dbReference type="SMART" id="SM00874">
    <property type="entry name" value="B5"/>
    <property type="match status" value="1"/>
</dbReference>
<keyword evidence="8 15" id="KW-0547">Nucleotide-binding</keyword>
<dbReference type="EMBL" id="VYSG01000002">
    <property type="protein sequence ID" value="NEG70235.1"/>
    <property type="molecule type" value="Genomic_DNA"/>
</dbReference>
<dbReference type="InterPro" id="IPR045864">
    <property type="entry name" value="aa-tRNA-synth_II/BPL/LPL"/>
</dbReference>
<dbReference type="InterPro" id="IPR002547">
    <property type="entry name" value="tRNA-bd_dom"/>
</dbReference>
<protein>
    <recommendedName>
        <fullName evidence="15">Phenylalanine--tRNA ligase beta subunit</fullName>
        <ecNumber evidence="15">6.1.1.20</ecNumber>
    </recommendedName>
    <alternativeName>
        <fullName evidence="15">Phenylalanyl-tRNA synthetase beta subunit</fullName>
        <shortName evidence="15">PheRS</shortName>
    </alternativeName>
</protein>
<keyword evidence="6 15" id="KW-0436">Ligase</keyword>
<keyword evidence="5 16" id="KW-0820">tRNA-binding</keyword>
<keyword evidence="13 15" id="KW-0030">Aminoacyl-tRNA synthetase</keyword>
<evidence type="ECO:0000256" key="3">
    <source>
        <dbReference type="ARBA" id="ARBA00011209"/>
    </source>
</evidence>
<dbReference type="Gene3D" id="3.30.930.10">
    <property type="entry name" value="Bira Bifunctional Protein, Domain 2"/>
    <property type="match status" value="1"/>
</dbReference>
<sequence length="873" mass="95915">MPMVDIDWLKEHVTVPEGLTYEQLAADLVRVGLEEEEIHESQVTGPIVVGYVVEATPEPQKNGKTINWCKVDVGDEYNDVDENGNKVPRGIVCGAPNMAAGEKVVVTLPGAVLPGDFRIEPRKTYGHISEGMCASERELGLGDSHDGIILLRDYGFTEEEYENLKPGDDLMHLLHLDQPILEINVTPDRGYAFSYRGVGREYHNSTGAEFRDPAIELDARAPHVESSDGSDIEIVIDDDNPIHGVVGCDRYYARAVRGYQPGSPTPNWMRRRLTRAGMRSLSLPVDVTNYVMLDLGQPMHAYDLDKVAGPIVVRRARPGEKLQTLDGKDHDLDSEDLLITDSPNGERGSRILGIAGVMGGMYGEVTAETTNILLEAAHFDPITIARSARRHKIPSEASRRFERGVDDRLQPAAAQLACDLLEKYGEATPSDTPRDLDNTVLRRPINFRSSEVERLTALKLDINQVSDILTDIGCEVAGGGNGELSVTPPTWRPDLDEPCDLVEEIARIVGYDEIPVTVPAVPVEGHVGLTADQLHQRQVADELAEYGMVESLSYPFVGKEDYRNFLEDEETIEKVSVEIVNPLAGDRPFLRRDLMPTLAQTVQRNIHRGLDDIKLYEIGHVYLWDPDAPAIPALPGGKRPTNDQLRALDAGLPKQPLRVAGILTGHAIDDGWLGDKRAVDWTDAVEAVHRIADRLGADIELVQPRNADGAIDGDEIPASWHPGRAAKVMANGVFVGWVGEFHPTVNEKLGFPKHSAAFELDLDTLFGTLDNKPVQARPISTFPPVKQDLAFTVKDTVTAGQLRDAIERGAGDDLESIDLFDVYHGDQVGEGEKSLAYAVTFRSPDKTLDSSDSEALRKRIVEEAAKLGAQLRA</sequence>
<dbReference type="InterPro" id="IPR033714">
    <property type="entry name" value="tRNA_bind_bactPheRS"/>
</dbReference>
<comment type="cofactor">
    <cofactor evidence="15">
        <name>Mg(2+)</name>
        <dbReference type="ChEBI" id="CHEBI:18420"/>
    </cofactor>
    <text evidence="15">Binds 2 magnesium ions per tetramer.</text>
</comment>
<dbReference type="Pfam" id="PF03483">
    <property type="entry name" value="B3_4"/>
    <property type="match status" value="1"/>
</dbReference>
<comment type="similarity">
    <text evidence="2 15">Belongs to the phenylalanyl-tRNA synthetase beta subunit family. Type 1 subfamily.</text>
</comment>
<accession>A0A6I5N246</accession>
<dbReference type="GO" id="GO:0009328">
    <property type="term" value="C:phenylalanine-tRNA ligase complex"/>
    <property type="evidence" value="ECO:0007669"/>
    <property type="project" value="TreeGrafter"/>
</dbReference>
<evidence type="ECO:0000256" key="6">
    <source>
        <dbReference type="ARBA" id="ARBA00022598"/>
    </source>
</evidence>
<dbReference type="SUPFAM" id="SSF54991">
    <property type="entry name" value="Anticodon-binding domain of PheRS"/>
    <property type="match status" value="1"/>
</dbReference>
<keyword evidence="12 15" id="KW-0648">Protein biosynthesis</keyword>
<evidence type="ECO:0000256" key="14">
    <source>
        <dbReference type="ARBA" id="ARBA00049255"/>
    </source>
</evidence>
<dbReference type="InterPro" id="IPR009061">
    <property type="entry name" value="DNA-bd_dom_put_sf"/>
</dbReference>
<feature type="domain" description="TRNA-binding" evidence="17">
    <location>
        <begin position="41"/>
        <end position="162"/>
    </location>
</feature>
<dbReference type="GO" id="GO:0006432">
    <property type="term" value="P:phenylalanyl-tRNA aminoacylation"/>
    <property type="evidence" value="ECO:0007669"/>
    <property type="project" value="UniProtKB-UniRule"/>
</dbReference>
<feature type="domain" description="FDX-ACB" evidence="18">
    <location>
        <begin position="780"/>
        <end position="872"/>
    </location>
</feature>
<dbReference type="Pfam" id="PF03484">
    <property type="entry name" value="B5"/>
    <property type="match status" value="1"/>
</dbReference>
<dbReference type="PROSITE" id="PS50886">
    <property type="entry name" value="TRBD"/>
    <property type="match status" value="1"/>
</dbReference>
<dbReference type="CDD" id="cd00769">
    <property type="entry name" value="PheRS_beta_core"/>
    <property type="match status" value="1"/>
</dbReference>
<dbReference type="SMART" id="SM00896">
    <property type="entry name" value="FDX-ACB"/>
    <property type="match status" value="1"/>
</dbReference>
<dbReference type="SMART" id="SM00873">
    <property type="entry name" value="B3_4"/>
    <property type="match status" value="1"/>
</dbReference>
<dbReference type="Pfam" id="PF03147">
    <property type="entry name" value="FDX-ACB"/>
    <property type="match status" value="1"/>
</dbReference>
<dbReference type="PROSITE" id="PS51483">
    <property type="entry name" value="B5"/>
    <property type="match status" value="1"/>
</dbReference>
<keyword evidence="4 15" id="KW-0963">Cytoplasm</keyword>
<dbReference type="InterPro" id="IPR036690">
    <property type="entry name" value="Fdx_antiC-bd_sf"/>
</dbReference>
<evidence type="ECO:0000259" key="19">
    <source>
        <dbReference type="PROSITE" id="PS51483"/>
    </source>
</evidence>
<dbReference type="CDD" id="cd02796">
    <property type="entry name" value="tRNA_bind_bactPheRS"/>
    <property type="match status" value="1"/>
</dbReference>
<name>A0A6I5N246_9BIFI</name>
<comment type="subunit">
    <text evidence="3 15">Tetramer of two alpha and two beta subunits.</text>
</comment>
<dbReference type="InterPro" id="IPR045060">
    <property type="entry name" value="Phe-tRNA-ligase_IIc_bsu"/>
</dbReference>
<evidence type="ECO:0000256" key="10">
    <source>
        <dbReference type="ARBA" id="ARBA00022842"/>
    </source>
</evidence>
<evidence type="ECO:0000259" key="18">
    <source>
        <dbReference type="PROSITE" id="PS51447"/>
    </source>
</evidence>
<dbReference type="SUPFAM" id="SSF46955">
    <property type="entry name" value="Putative DNA-binding domain"/>
    <property type="match status" value="1"/>
</dbReference>
<evidence type="ECO:0000313" key="20">
    <source>
        <dbReference type="EMBL" id="NEG70235.1"/>
    </source>
</evidence>
<evidence type="ECO:0000259" key="17">
    <source>
        <dbReference type="PROSITE" id="PS50886"/>
    </source>
</evidence>
<feature type="binding site" evidence="15">
    <location>
        <position position="504"/>
    </location>
    <ligand>
        <name>Mg(2+)</name>
        <dbReference type="ChEBI" id="CHEBI:18420"/>
        <note>shared with alpha subunit</note>
    </ligand>
</feature>
<proteinExistence type="inferred from homology"/>
<comment type="subcellular location">
    <subcellularLocation>
        <location evidence="1 15">Cytoplasm</location>
    </subcellularLocation>
</comment>
<dbReference type="InterPro" id="IPR005146">
    <property type="entry name" value="B3/B4_tRNA-bd"/>
</dbReference>
<keyword evidence="21" id="KW-1185">Reference proteome</keyword>
<evidence type="ECO:0000256" key="4">
    <source>
        <dbReference type="ARBA" id="ARBA00022490"/>
    </source>
</evidence>
<dbReference type="NCBIfam" id="TIGR00472">
    <property type="entry name" value="pheT_bact"/>
    <property type="match status" value="1"/>
</dbReference>
<dbReference type="Gene3D" id="2.40.50.140">
    <property type="entry name" value="Nucleic acid-binding proteins"/>
    <property type="match status" value="1"/>
</dbReference>
<dbReference type="Gene3D" id="3.30.70.380">
    <property type="entry name" value="Ferrodoxin-fold anticodon-binding domain"/>
    <property type="match status" value="1"/>
</dbReference>
<feature type="binding site" evidence="15">
    <location>
        <position position="494"/>
    </location>
    <ligand>
        <name>Mg(2+)</name>
        <dbReference type="ChEBI" id="CHEBI:18420"/>
        <note>shared with alpha subunit</note>
    </ligand>
</feature>
<evidence type="ECO:0000256" key="5">
    <source>
        <dbReference type="ARBA" id="ARBA00022555"/>
    </source>
</evidence>
<dbReference type="PANTHER" id="PTHR10947:SF0">
    <property type="entry name" value="PHENYLALANINE--TRNA LIGASE BETA SUBUNIT"/>
    <property type="match status" value="1"/>
</dbReference>
<dbReference type="GO" id="GO:0005524">
    <property type="term" value="F:ATP binding"/>
    <property type="evidence" value="ECO:0007669"/>
    <property type="project" value="UniProtKB-UniRule"/>
</dbReference>
<evidence type="ECO:0000313" key="21">
    <source>
        <dbReference type="Proteomes" id="UP000469292"/>
    </source>
</evidence>
<dbReference type="Pfam" id="PF17759">
    <property type="entry name" value="tRNA_synthFbeta"/>
    <property type="match status" value="1"/>
</dbReference>
<dbReference type="Gene3D" id="3.30.56.10">
    <property type="match status" value="2"/>
</dbReference>
<evidence type="ECO:0000256" key="12">
    <source>
        <dbReference type="ARBA" id="ARBA00022917"/>
    </source>
</evidence>
<dbReference type="HAMAP" id="MF_00283">
    <property type="entry name" value="Phe_tRNA_synth_beta1"/>
    <property type="match status" value="1"/>
</dbReference>